<dbReference type="InterPro" id="IPR012774">
    <property type="entry name" value="EctD"/>
</dbReference>
<name>A0ABP5UZK6_9ACTN</name>
<comment type="function">
    <text evidence="2">Involved in the biosynthesis of 5-hydroxyectoine, called compatible solute, which helps organisms to survive extreme osmotic stress by acting as a highly soluble organic osmolyte. Catalyzes the 2-oxoglutarate-dependent selective hydroxylation of L-ectoine to yield (4S,5S)-5-hydroxyectoine.</text>
</comment>
<dbReference type="PANTHER" id="PTHR20883">
    <property type="entry name" value="PHYTANOYL-COA DIOXYGENASE DOMAIN CONTAINING 1"/>
    <property type="match status" value="1"/>
</dbReference>
<evidence type="ECO:0000313" key="12">
    <source>
        <dbReference type="Proteomes" id="UP001501170"/>
    </source>
</evidence>
<evidence type="ECO:0000256" key="8">
    <source>
        <dbReference type="ARBA" id="ARBA00023004"/>
    </source>
</evidence>
<gene>
    <name evidence="11" type="primary">thpD</name>
    <name evidence="11" type="ORF">GCM10009855_32720</name>
</gene>
<evidence type="ECO:0000256" key="9">
    <source>
        <dbReference type="ARBA" id="ARBA00049228"/>
    </source>
</evidence>
<dbReference type="InterPro" id="IPR008775">
    <property type="entry name" value="Phytyl_CoA_dOase-like"/>
</dbReference>
<keyword evidence="7" id="KW-0560">Oxidoreductase</keyword>
<dbReference type="NCBIfam" id="TIGR02408">
    <property type="entry name" value="ectoine_ThpD"/>
    <property type="match status" value="1"/>
</dbReference>
<dbReference type="EC" id="1.14.11.55" evidence="10"/>
<protein>
    <recommendedName>
        <fullName evidence="10">Ectoine hydroxylase</fullName>
        <ecNumber evidence="10">1.14.11.55</ecNumber>
    </recommendedName>
</protein>
<evidence type="ECO:0000313" key="11">
    <source>
        <dbReference type="EMBL" id="GAA2390124.1"/>
    </source>
</evidence>
<dbReference type="PANTHER" id="PTHR20883:SF48">
    <property type="entry name" value="ECTOINE DIOXYGENASE"/>
    <property type="match status" value="1"/>
</dbReference>
<comment type="cofactor">
    <cofactor evidence="1">
        <name>Fe(2+)</name>
        <dbReference type="ChEBI" id="CHEBI:29033"/>
    </cofactor>
</comment>
<dbReference type="Gene3D" id="2.60.120.620">
    <property type="entry name" value="q2cbj1_9rhob like domain"/>
    <property type="match status" value="1"/>
</dbReference>
<comment type="subunit">
    <text evidence="4">Homodimer.</text>
</comment>
<evidence type="ECO:0000256" key="2">
    <source>
        <dbReference type="ARBA" id="ARBA00004063"/>
    </source>
</evidence>
<evidence type="ECO:0000256" key="10">
    <source>
        <dbReference type="NCBIfam" id="TIGR02408"/>
    </source>
</evidence>
<dbReference type="RefSeq" id="WP_006897109.1">
    <property type="nucleotide sequence ID" value="NZ_BAAARB010000022.1"/>
</dbReference>
<comment type="similarity">
    <text evidence="3">Belongs to the PhyH family. EctD subfamily.</text>
</comment>
<keyword evidence="12" id="KW-1185">Reference proteome</keyword>
<keyword evidence="6" id="KW-0223">Dioxygenase</keyword>
<proteinExistence type="inferred from homology"/>
<keyword evidence="5" id="KW-0479">Metal-binding</keyword>
<keyword evidence="8" id="KW-0408">Iron</keyword>
<dbReference type="Proteomes" id="UP001501170">
    <property type="component" value="Unassembled WGS sequence"/>
</dbReference>
<comment type="caution">
    <text evidence="11">The sequence shown here is derived from an EMBL/GenBank/DDBJ whole genome shotgun (WGS) entry which is preliminary data.</text>
</comment>
<dbReference type="EMBL" id="BAAARB010000022">
    <property type="protein sequence ID" value="GAA2390124.1"/>
    <property type="molecule type" value="Genomic_DNA"/>
</dbReference>
<evidence type="ECO:0000256" key="5">
    <source>
        <dbReference type="ARBA" id="ARBA00022723"/>
    </source>
</evidence>
<evidence type="ECO:0000256" key="7">
    <source>
        <dbReference type="ARBA" id="ARBA00023002"/>
    </source>
</evidence>
<accession>A0ABP5UZK6</accession>
<organism evidence="11 12">
    <name type="scientific">Gordonia cholesterolivorans</name>
    <dbReference type="NCBI Taxonomy" id="559625"/>
    <lineage>
        <taxon>Bacteria</taxon>
        <taxon>Bacillati</taxon>
        <taxon>Actinomycetota</taxon>
        <taxon>Actinomycetes</taxon>
        <taxon>Mycobacteriales</taxon>
        <taxon>Gordoniaceae</taxon>
        <taxon>Gordonia</taxon>
    </lineage>
</organism>
<evidence type="ECO:0000256" key="4">
    <source>
        <dbReference type="ARBA" id="ARBA00011738"/>
    </source>
</evidence>
<evidence type="ECO:0000256" key="1">
    <source>
        <dbReference type="ARBA" id="ARBA00001954"/>
    </source>
</evidence>
<sequence>MTTARSTHEAVDDRYPSRLDASATHDINTIPRPDPTVWGATPGPFPATALAEYERKGFHIEDGLLTPAQVQECWSEFDRMTDDADLADSGLLIRERESGAIRSIFRVHRVSPVFEALARTPRILDRARQILGSEVYIHQSRINAMPGMAGTGFYWHSDFETWHAEDGLPAPRTVSLSIALTDNFPFNGGLMLMPGAHRTFVPCIGETPDGHFHESLQDQRVGVPSPSAITELGYEHGIEQFTGAAGAGLFFDSNSMHASGNNISPYPRANVFLVFNSVENAPREPYGGTAPRPDYLAERDVTPLTPLADSPFA</sequence>
<reference evidence="12" key="1">
    <citation type="journal article" date="2019" name="Int. J. Syst. Evol. Microbiol.">
        <title>The Global Catalogue of Microorganisms (GCM) 10K type strain sequencing project: providing services to taxonomists for standard genome sequencing and annotation.</title>
        <authorList>
            <consortium name="The Broad Institute Genomics Platform"/>
            <consortium name="The Broad Institute Genome Sequencing Center for Infectious Disease"/>
            <person name="Wu L."/>
            <person name="Ma J."/>
        </authorList>
    </citation>
    <scope>NUCLEOTIDE SEQUENCE [LARGE SCALE GENOMIC DNA]</scope>
    <source>
        <strain evidence="12">JCM 16227</strain>
    </source>
</reference>
<dbReference type="SUPFAM" id="SSF51197">
    <property type="entry name" value="Clavaminate synthase-like"/>
    <property type="match status" value="1"/>
</dbReference>
<dbReference type="Pfam" id="PF05721">
    <property type="entry name" value="PhyH"/>
    <property type="match status" value="1"/>
</dbReference>
<evidence type="ECO:0000256" key="6">
    <source>
        <dbReference type="ARBA" id="ARBA00022964"/>
    </source>
</evidence>
<comment type="catalytic activity">
    <reaction evidence="9">
        <text>L-ectoine + 2-oxoglutarate + O2 = 5-hydroxyectoine + succinate + CO2</text>
        <dbReference type="Rhea" id="RHEA:45740"/>
        <dbReference type="ChEBI" id="CHEBI:15379"/>
        <dbReference type="ChEBI" id="CHEBI:16526"/>
        <dbReference type="ChEBI" id="CHEBI:16810"/>
        <dbReference type="ChEBI" id="CHEBI:30031"/>
        <dbReference type="ChEBI" id="CHEBI:58515"/>
        <dbReference type="ChEBI" id="CHEBI:85413"/>
        <dbReference type="EC" id="1.14.11.55"/>
    </reaction>
</comment>
<evidence type="ECO:0000256" key="3">
    <source>
        <dbReference type="ARBA" id="ARBA00007851"/>
    </source>
</evidence>